<evidence type="ECO:0000313" key="4">
    <source>
        <dbReference type="Proteomes" id="UP000078396"/>
    </source>
</evidence>
<dbReference type="PANTHER" id="PTHR22946:SF0">
    <property type="entry name" value="DIENELACTONE HYDROLASE DOMAIN-CONTAINING PROTEIN"/>
    <property type="match status" value="1"/>
</dbReference>
<accession>A0A178LXF1</accession>
<dbReference type="STRING" id="912594.AWC12_29725"/>
<sequence>MTVHHTSLRHDIDGRFFDSVLVHDDIHDDEVESPPTVLVFHGMEGRSDAQLQFAARLTEQGYQAVAVDLFGEDVSRGGIETTGAAMAGFVEDRLALAKRLGTVFETLCAAPQVDAQRMAAIGFCFGGLCVLDLARHGHPLVGVASFHGLLKPPQDADEQPAVTAKIIVFHGWDDPFAPPEDVVALGAEFSGRGIDWQLHAYGNTMHAFMAPFANDPSRGVLFSESASARAWTSAAHFLAECFGSAG</sequence>
<evidence type="ECO:0000313" key="3">
    <source>
        <dbReference type="EMBL" id="OAN38712.1"/>
    </source>
</evidence>
<evidence type="ECO:0000259" key="2">
    <source>
        <dbReference type="Pfam" id="PF01738"/>
    </source>
</evidence>
<dbReference type="Gene3D" id="3.40.50.1820">
    <property type="entry name" value="alpha/beta hydrolase"/>
    <property type="match status" value="1"/>
</dbReference>
<dbReference type="SUPFAM" id="SSF53474">
    <property type="entry name" value="alpha/beta-Hydrolases"/>
    <property type="match status" value="1"/>
</dbReference>
<comment type="similarity">
    <text evidence="1">Belongs to the AB hydrolase superfamily.</text>
</comment>
<protein>
    <submittedName>
        <fullName evidence="3">Carboxymethylenebutenolidase</fullName>
    </submittedName>
</protein>
<feature type="domain" description="Dienelactone hydrolase" evidence="2">
    <location>
        <begin position="34"/>
        <end position="240"/>
    </location>
</feature>
<dbReference type="InterPro" id="IPR029058">
    <property type="entry name" value="AB_hydrolase_fold"/>
</dbReference>
<organism evidence="3 4">
    <name type="scientific">Mycolicibacterium iranicum</name>
    <name type="common">Mycobacterium iranicum</name>
    <dbReference type="NCBI Taxonomy" id="912594"/>
    <lineage>
        <taxon>Bacteria</taxon>
        <taxon>Bacillati</taxon>
        <taxon>Actinomycetota</taxon>
        <taxon>Actinomycetes</taxon>
        <taxon>Mycobacteriales</taxon>
        <taxon>Mycobacteriaceae</taxon>
        <taxon>Mycolicibacterium</taxon>
    </lineage>
</organism>
<dbReference type="Pfam" id="PF01738">
    <property type="entry name" value="DLH"/>
    <property type="match status" value="1"/>
</dbReference>
<proteinExistence type="inferred from homology"/>
<dbReference type="InterPro" id="IPR050261">
    <property type="entry name" value="FrsA_esterase"/>
</dbReference>
<dbReference type="EMBL" id="LWCS01000021">
    <property type="protein sequence ID" value="OAN38712.1"/>
    <property type="molecule type" value="Genomic_DNA"/>
</dbReference>
<dbReference type="InterPro" id="IPR002925">
    <property type="entry name" value="Dienelactn_hydro"/>
</dbReference>
<dbReference type="AlphaFoldDB" id="A0A178LXF1"/>
<dbReference type="RefSeq" id="WP_064281870.1">
    <property type="nucleotide sequence ID" value="NZ_LWCS01000021.1"/>
</dbReference>
<dbReference type="Proteomes" id="UP000078396">
    <property type="component" value="Unassembled WGS sequence"/>
</dbReference>
<name>A0A178LXF1_MYCIR</name>
<dbReference type="OrthoDB" id="3208682at2"/>
<dbReference type="PANTHER" id="PTHR22946">
    <property type="entry name" value="DIENELACTONE HYDROLASE DOMAIN-CONTAINING PROTEIN-RELATED"/>
    <property type="match status" value="1"/>
</dbReference>
<dbReference type="GO" id="GO:0016787">
    <property type="term" value="F:hydrolase activity"/>
    <property type="evidence" value="ECO:0007669"/>
    <property type="project" value="InterPro"/>
</dbReference>
<reference evidence="3 4" key="1">
    <citation type="submission" date="2016-04" db="EMBL/GenBank/DDBJ databases">
        <title>Draft Genome Sequences of Staphylococcus capitis Strain H36, S. capitis Strain H65, S. cohnii Strain H62, S. hominis Strain H69, Mycobacterium iranicum Strain H39, Plantibacter sp. Strain H53, Pseudomonas oryzihabitans Strain H72, and Microbacterium sp. Strain H83, isolated from residential settings.</title>
        <authorList>
            <person name="Lymperopoulou D."/>
            <person name="Adams R.I."/>
            <person name="Lindow S."/>
            <person name="Coil D.A."/>
            <person name="Jospin G."/>
            <person name="Eisen J.A."/>
        </authorList>
    </citation>
    <scope>NUCLEOTIDE SEQUENCE [LARGE SCALE GENOMIC DNA]</scope>
    <source>
        <strain evidence="3 4">H39</strain>
    </source>
</reference>
<gene>
    <name evidence="3" type="ORF">A4X20_05270</name>
</gene>
<evidence type="ECO:0000256" key="1">
    <source>
        <dbReference type="ARBA" id="ARBA00008645"/>
    </source>
</evidence>
<comment type="caution">
    <text evidence="3">The sequence shown here is derived from an EMBL/GenBank/DDBJ whole genome shotgun (WGS) entry which is preliminary data.</text>
</comment>